<comment type="subcellular location">
    <subcellularLocation>
        <location evidence="1">Nucleus</location>
    </subcellularLocation>
</comment>
<dbReference type="Pfam" id="PF00096">
    <property type="entry name" value="zf-C2H2"/>
    <property type="match status" value="2"/>
</dbReference>
<evidence type="ECO:0000256" key="7">
    <source>
        <dbReference type="ARBA" id="ARBA00023125"/>
    </source>
</evidence>
<evidence type="ECO:0000256" key="5">
    <source>
        <dbReference type="ARBA" id="ARBA00022833"/>
    </source>
</evidence>
<keyword evidence="6" id="KW-0805">Transcription regulation</keyword>
<dbReference type="PROSITE" id="PS00028">
    <property type="entry name" value="ZINC_FINGER_C2H2_1"/>
    <property type="match status" value="3"/>
</dbReference>
<organism evidence="12 13">
    <name type="scientific">Araneus ventricosus</name>
    <name type="common">Orbweaver spider</name>
    <name type="synonym">Epeira ventricosa</name>
    <dbReference type="NCBI Taxonomy" id="182803"/>
    <lineage>
        <taxon>Eukaryota</taxon>
        <taxon>Metazoa</taxon>
        <taxon>Ecdysozoa</taxon>
        <taxon>Arthropoda</taxon>
        <taxon>Chelicerata</taxon>
        <taxon>Arachnida</taxon>
        <taxon>Araneae</taxon>
        <taxon>Araneomorphae</taxon>
        <taxon>Entelegynae</taxon>
        <taxon>Araneoidea</taxon>
        <taxon>Araneidae</taxon>
        <taxon>Araneus</taxon>
    </lineage>
</organism>
<dbReference type="Pfam" id="PF12874">
    <property type="entry name" value="zf-met"/>
    <property type="match status" value="1"/>
</dbReference>
<dbReference type="PANTHER" id="PTHR46105:SF5">
    <property type="entry name" value="ZINC FINGER AND BTB DOMAIN-CONTAINING PROTEIN 44 ISOFORM X1"/>
    <property type="match status" value="1"/>
</dbReference>
<dbReference type="InterPro" id="IPR036236">
    <property type="entry name" value="Znf_C2H2_sf"/>
</dbReference>
<dbReference type="PROSITE" id="PS50157">
    <property type="entry name" value="ZINC_FINGER_C2H2_2"/>
    <property type="match status" value="3"/>
</dbReference>
<dbReference type="EMBL" id="BGPR01000451">
    <property type="protein sequence ID" value="GBM20983.1"/>
    <property type="molecule type" value="Genomic_DNA"/>
</dbReference>
<dbReference type="OrthoDB" id="6429687at2759"/>
<keyword evidence="3" id="KW-0677">Repeat</keyword>
<evidence type="ECO:0000313" key="12">
    <source>
        <dbReference type="EMBL" id="GBM20983.1"/>
    </source>
</evidence>
<keyword evidence="2" id="KW-0479">Metal-binding</keyword>
<evidence type="ECO:0000256" key="6">
    <source>
        <dbReference type="ARBA" id="ARBA00023015"/>
    </source>
</evidence>
<feature type="domain" description="C2H2-type" evidence="11">
    <location>
        <begin position="187"/>
        <end position="214"/>
    </location>
</feature>
<evidence type="ECO:0000256" key="8">
    <source>
        <dbReference type="ARBA" id="ARBA00023163"/>
    </source>
</evidence>
<keyword evidence="8" id="KW-0804">Transcription</keyword>
<reference evidence="12 13" key="1">
    <citation type="journal article" date="2019" name="Sci. Rep.">
        <title>Orb-weaving spider Araneus ventricosus genome elucidates the spidroin gene catalogue.</title>
        <authorList>
            <person name="Kono N."/>
            <person name="Nakamura H."/>
            <person name="Ohtoshi R."/>
            <person name="Moran D.A.P."/>
            <person name="Shinohara A."/>
            <person name="Yoshida Y."/>
            <person name="Fujiwara M."/>
            <person name="Mori M."/>
            <person name="Tomita M."/>
            <person name="Arakawa K."/>
        </authorList>
    </citation>
    <scope>NUCLEOTIDE SEQUENCE [LARGE SCALE GENOMIC DNA]</scope>
</reference>
<dbReference type="SMART" id="SM00355">
    <property type="entry name" value="ZnF_C2H2"/>
    <property type="match status" value="3"/>
</dbReference>
<keyword evidence="9" id="KW-0539">Nucleus</keyword>
<dbReference type="FunFam" id="3.30.160.60:FF:000145">
    <property type="entry name" value="Zinc finger protein 574"/>
    <property type="match status" value="1"/>
</dbReference>
<dbReference type="PANTHER" id="PTHR46105">
    <property type="entry name" value="AGAP004733-PA"/>
    <property type="match status" value="1"/>
</dbReference>
<dbReference type="InterPro" id="IPR013087">
    <property type="entry name" value="Znf_C2H2_type"/>
</dbReference>
<evidence type="ECO:0000256" key="4">
    <source>
        <dbReference type="ARBA" id="ARBA00022771"/>
    </source>
</evidence>
<evidence type="ECO:0000256" key="9">
    <source>
        <dbReference type="ARBA" id="ARBA00023242"/>
    </source>
</evidence>
<feature type="domain" description="C2H2-type" evidence="11">
    <location>
        <begin position="215"/>
        <end position="238"/>
    </location>
</feature>
<sequence>MRTASCTKPNVDPSLSGYLNENINQTNAAIPRNTGESSSQPAADVVFPESVPRQLFVCSFCALVQYGKSVQKHFLNKSDTLCVEGAPDVEFVSCEFERCIESVSDKIHKCSVCLKEFPFLSKACKENRNRRRLNKEFSGFHPLSGVNLHMLFVQPGKSFTCQFCTKSFRQKRDLDRHIFTHTGEKPYTCVVCGKDFARKDKLIAHSRTHSEGRMYTCDICGKTIDSEKSWKEHLEVHS</sequence>
<evidence type="ECO:0000256" key="1">
    <source>
        <dbReference type="ARBA" id="ARBA00004123"/>
    </source>
</evidence>
<feature type="domain" description="C2H2-type" evidence="11">
    <location>
        <begin position="159"/>
        <end position="186"/>
    </location>
</feature>
<evidence type="ECO:0000259" key="11">
    <source>
        <dbReference type="PROSITE" id="PS50157"/>
    </source>
</evidence>
<dbReference type="Pfam" id="PF13912">
    <property type="entry name" value="zf-C2H2_6"/>
    <property type="match status" value="1"/>
</dbReference>
<dbReference type="Proteomes" id="UP000499080">
    <property type="component" value="Unassembled WGS sequence"/>
</dbReference>
<dbReference type="SUPFAM" id="SSF57667">
    <property type="entry name" value="beta-beta-alpha zinc fingers"/>
    <property type="match status" value="2"/>
</dbReference>
<evidence type="ECO:0000313" key="13">
    <source>
        <dbReference type="Proteomes" id="UP000499080"/>
    </source>
</evidence>
<evidence type="ECO:0000256" key="10">
    <source>
        <dbReference type="PROSITE-ProRule" id="PRU00042"/>
    </source>
</evidence>
<dbReference type="AlphaFoldDB" id="A0A4Y2DVR5"/>
<dbReference type="GO" id="GO:0000978">
    <property type="term" value="F:RNA polymerase II cis-regulatory region sequence-specific DNA binding"/>
    <property type="evidence" value="ECO:0007669"/>
    <property type="project" value="TreeGrafter"/>
</dbReference>
<accession>A0A4Y2DVR5</accession>
<comment type="caution">
    <text evidence="12">The sequence shown here is derived from an EMBL/GenBank/DDBJ whole genome shotgun (WGS) entry which is preliminary data.</text>
</comment>
<keyword evidence="4 10" id="KW-0863">Zinc-finger</keyword>
<proteinExistence type="predicted"/>
<gene>
    <name evidence="12" type="primary">GFI1</name>
    <name evidence="12" type="ORF">AVEN_9687_1</name>
</gene>
<dbReference type="Gene3D" id="3.30.160.60">
    <property type="entry name" value="Classic Zinc Finger"/>
    <property type="match status" value="3"/>
</dbReference>
<dbReference type="GO" id="GO:0000981">
    <property type="term" value="F:DNA-binding transcription factor activity, RNA polymerase II-specific"/>
    <property type="evidence" value="ECO:0007669"/>
    <property type="project" value="TreeGrafter"/>
</dbReference>
<dbReference type="FunFam" id="3.30.160.60:FF:000358">
    <property type="entry name" value="zinc finger protein 24"/>
    <property type="match status" value="1"/>
</dbReference>
<keyword evidence="7" id="KW-0238">DNA-binding</keyword>
<dbReference type="GO" id="GO:0008270">
    <property type="term" value="F:zinc ion binding"/>
    <property type="evidence" value="ECO:0007669"/>
    <property type="project" value="UniProtKB-KW"/>
</dbReference>
<evidence type="ECO:0000256" key="2">
    <source>
        <dbReference type="ARBA" id="ARBA00022723"/>
    </source>
</evidence>
<protein>
    <submittedName>
        <fullName evidence="12">Zinc finger protein Gfi-1</fullName>
    </submittedName>
</protein>
<keyword evidence="5" id="KW-0862">Zinc</keyword>
<evidence type="ECO:0000256" key="3">
    <source>
        <dbReference type="ARBA" id="ARBA00022737"/>
    </source>
</evidence>
<keyword evidence="13" id="KW-1185">Reference proteome</keyword>
<dbReference type="InterPro" id="IPR050457">
    <property type="entry name" value="ZnFinger_BTB_dom_contain"/>
</dbReference>
<name>A0A4Y2DVR5_ARAVE</name>
<dbReference type="GO" id="GO:0005634">
    <property type="term" value="C:nucleus"/>
    <property type="evidence" value="ECO:0007669"/>
    <property type="project" value="UniProtKB-SubCell"/>
</dbReference>